<keyword evidence="6" id="KW-0326">Glycosidase</keyword>
<comment type="function">
    <text evidence="1">Alpha-L-fucosidase is responsible for hydrolyzing the alpha-1,6-linked fucose joined to the reducing-end N-acetylglucosamine of the carbohydrate moieties of glycoproteins.</text>
</comment>
<dbReference type="SUPFAM" id="SSF51445">
    <property type="entry name" value="(Trans)glycosidases"/>
    <property type="match status" value="1"/>
</dbReference>
<organism evidence="8 9">
    <name type="scientific">Rhizobium indigoferae</name>
    <dbReference type="NCBI Taxonomy" id="158891"/>
    <lineage>
        <taxon>Bacteria</taxon>
        <taxon>Pseudomonadati</taxon>
        <taxon>Pseudomonadota</taxon>
        <taxon>Alphaproteobacteria</taxon>
        <taxon>Hyphomicrobiales</taxon>
        <taxon>Rhizobiaceae</taxon>
        <taxon>Rhizobium/Agrobacterium group</taxon>
        <taxon>Rhizobium</taxon>
    </lineage>
</organism>
<protein>
    <recommendedName>
        <fullName evidence="3">alpha-L-fucosidase</fullName>
        <ecNumber evidence="3">3.2.1.51</ecNumber>
    </recommendedName>
</protein>
<sequence>MEQEEYPMDINNLQSLALPEEKKAWFVHDRFGMFVHWGLYALPARHEWVKSREELNDADYQKYFDHFDPDLYDPGEWARRAKAAGMKYVVLTTKHHEGFCLWDTKATDFKVTNTPYGRDLLGPFVDAFRAEGLRIGFYYSLIDWHHPDFTVDPRHPQRNHPDALKINEGRDMQRYAAFMREQVRELLTEFGQIDIMWFDFSYPQWKLGELVGKGHQDWESEKLVRLVRQLAPDIIINNRLDLAGLQPDIVTPEQYMPRARPLRDGRRVVWEACHTLSGSWGYHRDEDTWKSTEQLVQMLVGTVAMGGNLLMNVGPTARGTLDHRAIAALAAYEEWMALHERSIVGCTQPDFTAPADCRLTQNGDRLYIHLFNWPYRHLHFDALAGKIEYAQFLHDGSEVTWLRPSANTLWANTQFPVGENQLTFVLPVRRPQIVVPVIEVKLKPGSAAGIQD</sequence>
<dbReference type="Gene3D" id="3.20.20.80">
    <property type="entry name" value="Glycosidases"/>
    <property type="match status" value="1"/>
</dbReference>
<dbReference type="Pfam" id="PF01120">
    <property type="entry name" value="Alpha_L_fucos"/>
    <property type="match status" value="1"/>
</dbReference>
<dbReference type="Proteomes" id="UP001322785">
    <property type="component" value="Plasmid pRinCIP108029c"/>
</dbReference>
<dbReference type="InterPro" id="IPR057739">
    <property type="entry name" value="Glyco_hydro_29_N"/>
</dbReference>
<evidence type="ECO:0000256" key="4">
    <source>
        <dbReference type="ARBA" id="ARBA00022729"/>
    </source>
</evidence>
<gene>
    <name evidence="8" type="ORF">U5G49_006642</name>
</gene>
<dbReference type="EMBL" id="CP140638">
    <property type="protein sequence ID" value="WRW37897.1"/>
    <property type="molecule type" value="Genomic_DNA"/>
</dbReference>
<feature type="domain" description="Glycoside hydrolase family 29 N-terminal" evidence="7">
    <location>
        <begin position="4"/>
        <end position="339"/>
    </location>
</feature>
<evidence type="ECO:0000256" key="5">
    <source>
        <dbReference type="ARBA" id="ARBA00022801"/>
    </source>
</evidence>
<dbReference type="PIRSF" id="PIRSF001092">
    <property type="entry name" value="Alpha-L-fucosidase"/>
    <property type="match status" value="1"/>
</dbReference>
<keyword evidence="8" id="KW-0614">Plasmid</keyword>
<dbReference type="PRINTS" id="PR00741">
    <property type="entry name" value="GLHYDRLASE29"/>
</dbReference>
<comment type="similarity">
    <text evidence="2">Belongs to the glycosyl hydrolase 29 family.</text>
</comment>
<dbReference type="SMART" id="SM00812">
    <property type="entry name" value="Alpha_L_fucos"/>
    <property type="match status" value="1"/>
</dbReference>
<dbReference type="InterPro" id="IPR000933">
    <property type="entry name" value="Glyco_hydro_29"/>
</dbReference>
<geneLocation type="plasmid" evidence="8 9">
    <name>pRinCIP108029c</name>
</geneLocation>
<dbReference type="RefSeq" id="WP_284200618.1">
    <property type="nucleotide sequence ID" value="NZ_BSOQ01000061.1"/>
</dbReference>
<accession>A0ABZ1DRG1</accession>
<keyword evidence="4" id="KW-0732">Signal</keyword>
<dbReference type="PANTHER" id="PTHR10030:SF37">
    <property type="entry name" value="ALPHA-L-FUCOSIDASE-RELATED"/>
    <property type="match status" value="1"/>
</dbReference>
<dbReference type="InterPro" id="IPR016286">
    <property type="entry name" value="FUC_metazoa-typ"/>
</dbReference>
<keyword evidence="5" id="KW-0378">Hydrolase</keyword>
<evidence type="ECO:0000256" key="6">
    <source>
        <dbReference type="ARBA" id="ARBA00023295"/>
    </source>
</evidence>
<evidence type="ECO:0000259" key="7">
    <source>
        <dbReference type="Pfam" id="PF01120"/>
    </source>
</evidence>
<dbReference type="EC" id="3.2.1.51" evidence="3"/>
<evidence type="ECO:0000313" key="9">
    <source>
        <dbReference type="Proteomes" id="UP001322785"/>
    </source>
</evidence>
<dbReference type="PANTHER" id="PTHR10030">
    <property type="entry name" value="ALPHA-L-FUCOSIDASE"/>
    <property type="match status" value="1"/>
</dbReference>
<evidence type="ECO:0000256" key="1">
    <source>
        <dbReference type="ARBA" id="ARBA00004071"/>
    </source>
</evidence>
<reference evidence="8 9" key="1">
    <citation type="submission" date="2023-12" db="EMBL/GenBank/DDBJ databases">
        <authorList>
            <person name="Menendez E."/>
            <person name="Kaur S."/>
            <person name="Flores-Felix J.D."/>
            <person name="diCenzo G.C."/>
            <person name="Peix A."/>
            <person name="Velazquez E."/>
        </authorList>
    </citation>
    <scope>NUCLEOTIDE SEQUENCE [LARGE SCALE GENOMIC DNA]</scope>
    <source>
        <strain evidence="8 9">CIP 108029</strain>
        <plasmid evidence="8 9">pRinCIP108029c</plasmid>
    </source>
</reference>
<keyword evidence="9" id="KW-1185">Reference proteome</keyword>
<evidence type="ECO:0000313" key="8">
    <source>
        <dbReference type="EMBL" id="WRW37897.1"/>
    </source>
</evidence>
<name>A0ABZ1DRG1_9HYPH</name>
<proteinExistence type="inferred from homology"/>
<dbReference type="InterPro" id="IPR017853">
    <property type="entry name" value="GH"/>
</dbReference>
<evidence type="ECO:0000256" key="2">
    <source>
        <dbReference type="ARBA" id="ARBA00007951"/>
    </source>
</evidence>
<evidence type="ECO:0000256" key="3">
    <source>
        <dbReference type="ARBA" id="ARBA00012662"/>
    </source>
</evidence>